<keyword evidence="10" id="KW-0670">Pyruvate</keyword>
<evidence type="ECO:0000256" key="4">
    <source>
        <dbReference type="ARBA" id="ARBA00023098"/>
    </source>
</evidence>
<keyword evidence="4" id="KW-0443">Lipid metabolism</keyword>
<keyword evidence="9" id="KW-1208">Phospholipid metabolism</keyword>
<dbReference type="PANTHER" id="PTHR35809:SF1">
    <property type="entry name" value="ARCHAETIDYLSERINE DECARBOXYLASE PROENZYME-RELATED"/>
    <property type="match status" value="1"/>
</dbReference>
<dbReference type="RefSeq" id="WP_054536559.1">
    <property type="nucleotide sequence ID" value="NZ_LGKP01000035.1"/>
</dbReference>
<dbReference type="Proteomes" id="UP000050277">
    <property type="component" value="Unassembled WGS sequence"/>
</dbReference>
<evidence type="ECO:0008006" key="13">
    <source>
        <dbReference type="Google" id="ProtNLM"/>
    </source>
</evidence>
<evidence type="ECO:0000256" key="7">
    <source>
        <dbReference type="ARBA" id="ARBA00023209"/>
    </source>
</evidence>
<protein>
    <recommendedName>
        <fullName evidence="13">Phosphatidylserine decarboxylase</fullName>
    </recommendedName>
</protein>
<evidence type="ECO:0000313" key="11">
    <source>
        <dbReference type="EMBL" id="KPL81289.1"/>
    </source>
</evidence>
<keyword evidence="3" id="KW-0210">Decarboxylase</keyword>
<proteinExistence type="predicted"/>
<dbReference type="InterPro" id="IPR003817">
    <property type="entry name" value="PS_Dcarbxylase"/>
</dbReference>
<keyword evidence="6" id="KW-0865">Zymogen</keyword>
<sequence length="220" mass="23739">MPSTRARVRRSLPGIAIEGMPFIGAGLGLTALTALFSRKAAALPLALTAFTSYFFRDPDRECPADSSILYAAADGHVTMIDEVDEPRFIGGKATRIVTFLSVFDVHINRTPCAGTVQYRDYVQGEFRAAWDGEADIVNERAYIGLETEHGPVLISQIAGLVARRIVTWPVVGEELGAGERFGLIKFGSRTDILVPSGSINVFVKKGQAIKGGLTQIGAWL</sequence>
<keyword evidence="8" id="KW-0456">Lyase</keyword>
<evidence type="ECO:0000256" key="3">
    <source>
        <dbReference type="ARBA" id="ARBA00022793"/>
    </source>
</evidence>
<evidence type="ECO:0000256" key="1">
    <source>
        <dbReference type="ARBA" id="ARBA00022475"/>
    </source>
</evidence>
<keyword evidence="7" id="KW-0594">Phospholipid biosynthesis</keyword>
<evidence type="ECO:0000256" key="2">
    <source>
        <dbReference type="ARBA" id="ARBA00022516"/>
    </source>
</evidence>
<comment type="caution">
    <text evidence="11">The sequence shown here is derived from an EMBL/GenBank/DDBJ whole genome shotgun (WGS) entry which is preliminary data.</text>
</comment>
<dbReference type="InterPro" id="IPR033175">
    <property type="entry name" value="PSD-A"/>
</dbReference>
<evidence type="ECO:0000256" key="8">
    <source>
        <dbReference type="ARBA" id="ARBA00023239"/>
    </source>
</evidence>
<dbReference type="AlphaFoldDB" id="A0A0P6XYG6"/>
<dbReference type="STRING" id="70996.SE18_21700"/>
<organism evidence="11 12">
    <name type="scientific">Herpetosiphon geysericola</name>
    <dbReference type="NCBI Taxonomy" id="70996"/>
    <lineage>
        <taxon>Bacteria</taxon>
        <taxon>Bacillati</taxon>
        <taxon>Chloroflexota</taxon>
        <taxon>Chloroflexia</taxon>
        <taxon>Herpetosiphonales</taxon>
        <taxon>Herpetosiphonaceae</taxon>
        <taxon>Herpetosiphon</taxon>
    </lineage>
</organism>
<dbReference type="EMBL" id="LGKP01000035">
    <property type="protein sequence ID" value="KPL81289.1"/>
    <property type="molecule type" value="Genomic_DNA"/>
</dbReference>
<evidence type="ECO:0000256" key="6">
    <source>
        <dbReference type="ARBA" id="ARBA00023145"/>
    </source>
</evidence>
<name>A0A0P6XYG6_9CHLR</name>
<gene>
    <name evidence="11" type="ORF">SE18_21700</name>
</gene>
<dbReference type="GO" id="GO:0004609">
    <property type="term" value="F:phosphatidylserine decarboxylase activity"/>
    <property type="evidence" value="ECO:0007669"/>
    <property type="project" value="InterPro"/>
</dbReference>
<accession>A0A0P6XYG6</accession>
<dbReference type="Pfam" id="PF02666">
    <property type="entry name" value="PS_Dcarbxylase"/>
    <property type="match status" value="1"/>
</dbReference>
<dbReference type="NCBIfam" id="NF003685">
    <property type="entry name" value="PRK05305.2-5"/>
    <property type="match status" value="1"/>
</dbReference>
<keyword evidence="12" id="KW-1185">Reference proteome</keyword>
<evidence type="ECO:0000313" key="12">
    <source>
        <dbReference type="Proteomes" id="UP000050277"/>
    </source>
</evidence>
<keyword evidence="1" id="KW-1003">Cell membrane</keyword>
<keyword evidence="5" id="KW-0472">Membrane</keyword>
<dbReference type="PANTHER" id="PTHR35809">
    <property type="entry name" value="ARCHAETIDYLSERINE DECARBOXYLASE PROENZYME-RELATED"/>
    <property type="match status" value="1"/>
</dbReference>
<dbReference type="OrthoDB" id="9790893at2"/>
<evidence type="ECO:0000256" key="9">
    <source>
        <dbReference type="ARBA" id="ARBA00023264"/>
    </source>
</evidence>
<keyword evidence="2" id="KW-0444">Lipid biosynthesis</keyword>
<dbReference type="PATRIC" id="fig|70996.4.peg.2155"/>
<dbReference type="GO" id="GO:0008654">
    <property type="term" value="P:phospholipid biosynthetic process"/>
    <property type="evidence" value="ECO:0007669"/>
    <property type="project" value="UniProtKB-KW"/>
</dbReference>
<evidence type="ECO:0000256" key="10">
    <source>
        <dbReference type="ARBA" id="ARBA00023317"/>
    </source>
</evidence>
<reference evidence="11 12" key="1">
    <citation type="submission" date="2015-07" db="EMBL/GenBank/DDBJ databases">
        <title>Whole genome sequence of Herpetosiphon geysericola DSM 7119.</title>
        <authorList>
            <person name="Hemp J."/>
            <person name="Ward L.M."/>
            <person name="Pace L.A."/>
            <person name="Fischer W.W."/>
        </authorList>
    </citation>
    <scope>NUCLEOTIDE SEQUENCE [LARGE SCALE GENOMIC DNA]</scope>
    <source>
        <strain evidence="11 12">DSM 7119</strain>
    </source>
</reference>
<evidence type="ECO:0000256" key="5">
    <source>
        <dbReference type="ARBA" id="ARBA00023136"/>
    </source>
</evidence>